<evidence type="ECO:0000313" key="2">
    <source>
        <dbReference type="Proteomes" id="UP000190541"/>
    </source>
</evidence>
<name>A0A1T5CJ67_9SPHI</name>
<dbReference type="Proteomes" id="UP000190541">
    <property type="component" value="Unassembled WGS sequence"/>
</dbReference>
<organism evidence="1 2">
    <name type="scientific">Parapedobacter luteus</name>
    <dbReference type="NCBI Taxonomy" id="623280"/>
    <lineage>
        <taxon>Bacteria</taxon>
        <taxon>Pseudomonadati</taxon>
        <taxon>Bacteroidota</taxon>
        <taxon>Sphingobacteriia</taxon>
        <taxon>Sphingobacteriales</taxon>
        <taxon>Sphingobacteriaceae</taxon>
        <taxon>Parapedobacter</taxon>
    </lineage>
</organism>
<dbReference type="EMBL" id="FUYS01000004">
    <property type="protein sequence ID" value="SKB59190.1"/>
    <property type="molecule type" value="Genomic_DNA"/>
</dbReference>
<dbReference type="STRING" id="623280.SAMN05660226_02256"/>
<protein>
    <submittedName>
        <fullName evidence="1">Uncharacterized protein</fullName>
    </submittedName>
</protein>
<evidence type="ECO:0000313" key="1">
    <source>
        <dbReference type="EMBL" id="SKB59190.1"/>
    </source>
</evidence>
<proteinExistence type="predicted"/>
<gene>
    <name evidence="1" type="ORF">SAMN05660226_02256</name>
</gene>
<reference evidence="1 2" key="1">
    <citation type="submission" date="2017-02" db="EMBL/GenBank/DDBJ databases">
        <authorList>
            <person name="Peterson S.W."/>
        </authorList>
    </citation>
    <scope>NUCLEOTIDE SEQUENCE [LARGE SCALE GENOMIC DNA]</scope>
    <source>
        <strain evidence="1 2">DSM 22899</strain>
    </source>
</reference>
<sequence length="54" mass="6025">MKPIDKIERFEKIDLRAVPANRPGWIRNNFPKRPVVFDGAAGKPAPIGIKIKAS</sequence>
<keyword evidence="2" id="KW-1185">Reference proteome</keyword>
<accession>A0A1T5CJ67</accession>
<dbReference type="AlphaFoldDB" id="A0A1T5CJ67"/>